<evidence type="ECO:0000256" key="11">
    <source>
        <dbReference type="HAMAP-Rule" id="MF_00493"/>
    </source>
</evidence>
<evidence type="ECO:0000256" key="4">
    <source>
        <dbReference type="ARBA" id="ARBA00008426"/>
    </source>
</evidence>
<evidence type="ECO:0000256" key="12">
    <source>
        <dbReference type="SAM" id="MobiDB-lite"/>
    </source>
</evidence>
<dbReference type="GO" id="GO:0006098">
    <property type="term" value="P:pentose-phosphate shunt"/>
    <property type="evidence" value="ECO:0007669"/>
    <property type="project" value="UniProtKB-UniRule"/>
</dbReference>
<evidence type="ECO:0000256" key="5">
    <source>
        <dbReference type="ARBA" id="ARBA00013151"/>
    </source>
</evidence>
<dbReference type="InterPro" id="IPR013785">
    <property type="entry name" value="Aldolase_TIM"/>
</dbReference>
<dbReference type="NCBIfam" id="NF002881">
    <property type="entry name" value="PRK03343.1"/>
    <property type="match status" value="1"/>
</dbReference>
<evidence type="ECO:0000256" key="8">
    <source>
        <dbReference type="ARBA" id="ARBA00023126"/>
    </source>
</evidence>
<evidence type="ECO:0000256" key="7">
    <source>
        <dbReference type="ARBA" id="ARBA00022679"/>
    </source>
</evidence>
<feature type="region of interest" description="Disordered" evidence="12">
    <location>
        <begin position="367"/>
        <end position="393"/>
    </location>
</feature>
<accession>A0A418MSA6</accession>
<feature type="compositionally biased region" description="Low complexity" evidence="12">
    <location>
        <begin position="376"/>
        <end position="393"/>
    </location>
</feature>
<keyword evidence="14" id="KW-1185">Reference proteome</keyword>
<dbReference type="Pfam" id="PF00923">
    <property type="entry name" value="TAL_FSA"/>
    <property type="match status" value="1"/>
</dbReference>
<evidence type="ECO:0000256" key="6">
    <source>
        <dbReference type="ARBA" id="ARBA00022490"/>
    </source>
</evidence>
<dbReference type="HAMAP" id="MF_00493">
    <property type="entry name" value="Transaldolase_2"/>
    <property type="match status" value="1"/>
</dbReference>
<dbReference type="EMBL" id="QXEC01000017">
    <property type="protein sequence ID" value="RIV36888.1"/>
    <property type="molecule type" value="Genomic_DNA"/>
</dbReference>
<dbReference type="PIRSF" id="PIRSF036915">
    <property type="entry name" value="Trnald_Bac_Plnt"/>
    <property type="match status" value="1"/>
</dbReference>
<dbReference type="UniPathway" id="UPA00115">
    <property type="reaction ID" value="UER00414"/>
</dbReference>
<name>A0A418MSA6_9ACTN</name>
<gene>
    <name evidence="11 13" type="primary">tal</name>
    <name evidence="13" type="ORF">D2L64_18030</name>
</gene>
<comment type="subcellular location">
    <subcellularLocation>
        <location evidence="2 11">Cytoplasm</location>
    </subcellularLocation>
</comment>
<dbReference type="GO" id="GO:0004801">
    <property type="term" value="F:transaldolase activity"/>
    <property type="evidence" value="ECO:0007669"/>
    <property type="project" value="UniProtKB-UniRule"/>
</dbReference>
<evidence type="ECO:0000256" key="2">
    <source>
        <dbReference type="ARBA" id="ARBA00004496"/>
    </source>
</evidence>
<proteinExistence type="inferred from homology"/>
<dbReference type="InterPro" id="IPR018225">
    <property type="entry name" value="Transaldolase_AS"/>
</dbReference>
<comment type="pathway">
    <text evidence="3 11">Carbohydrate degradation; pentose phosphate pathway; D-glyceraldehyde 3-phosphate and beta-D-fructose 6-phosphate from D-ribose 5-phosphate and D-xylulose 5-phosphate (non-oxidative stage): step 2/3.</text>
</comment>
<comment type="catalytic activity">
    <reaction evidence="10 11">
        <text>D-sedoheptulose 7-phosphate + D-glyceraldehyde 3-phosphate = D-erythrose 4-phosphate + beta-D-fructose 6-phosphate</text>
        <dbReference type="Rhea" id="RHEA:17053"/>
        <dbReference type="ChEBI" id="CHEBI:16897"/>
        <dbReference type="ChEBI" id="CHEBI:57483"/>
        <dbReference type="ChEBI" id="CHEBI:57634"/>
        <dbReference type="ChEBI" id="CHEBI:59776"/>
        <dbReference type="EC" id="2.2.1.2"/>
    </reaction>
</comment>
<evidence type="ECO:0000256" key="1">
    <source>
        <dbReference type="ARBA" id="ARBA00003518"/>
    </source>
</evidence>
<dbReference type="PROSITE" id="PS01054">
    <property type="entry name" value="TRANSALDOLASE_1"/>
    <property type="match status" value="1"/>
</dbReference>
<dbReference type="EC" id="2.2.1.2" evidence="5 11"/>
<evidence type="ECO:0000256" key="10">
    <source>
        <dbReference type="ARBA" id="ARBA00048810"/>
    </source>
</evidence>
<dbReference type="InterPro" id="IPR001585">
    <property type="entry name" value="TAL/FSA"/>
</dbReference>
<keyword evidence="6 11" id="KW-0963">Cytoplasm</keyword>
<feature type="active site" description="Schiff-base intermediate with substrate" evidence="11">
    <location>
        <position position="141"/>
    </location>
</feature>
<dbReference type="SUPFAM" id="SSF51569">
    <property type="entry name" value="Aldolase"/>
    <property type="match status" value="1"/>
</dbReference>
<dbReference type="Proteomes" id="UP000283832">
    <property type="component" value="Unassembled WGS sequence"/>
</dbReference>
<evidence type="ECO:0000256" key="3">
    <source>
        <dbReference type="ARBA" id="ARBA00004857"/>
    </source>
</evidence>
<keyword evidence="9 11" id="KW-0704">Schiff base</keyword>
<dbReference type="PANTHER" id="PTHR10683:SF31">
    <property type="entry name" value="TRANSALDOLASE"/>
    <property type="match status" value="1"/>
</dbReference>
<dbReference type="GO" id="GO:0005737">
    <property type="term" value="C:cytoplasm"/>
    <property type="evidence" value="ECO:0007669"/>
    <property type="project" value="UniProtKB-SubCell"/>
</dbReference>
<evidence type="ECO:0000313" key="13">
    <source>
        <dbReference type="EMBL" id="RIV36888.1"/>
    </source>
</evidence>
<organism evidence="13 14">
    <name type="scientific">Micromonospora radicis</name>
    <dbReference type="NCBI Taxonomy" id="1894971"/>
    <lineage>
        <taxon>Bacteria</taxon>
        <taxon>Bacillati</taxon>
        <taxon>Actinomycetota</taxon>
        <taxon>Actinomycetes</taxon>
        <taxon>Micromonosporales</taxon>
        <taxon>Micromonosporaceae</taxon>
        <taxon>Micromonospora</taxon>
    </lineage>
</organism>
<sequence length="393" mass="42337">MTTNRLGELSAAGVAVWLDDLSRVRLSSGGLDQLRREKQVVGVTTNPTIFAKALGDADEYDWQLRDLAVRGVDVEEAVRMLTTYDVRWACDVMRPAYDASAGIDGRVSIEVDPRLAHEAQRTVAEAKALWWLVDRPNLFIKIPATEAGLPAITAALAEGISVNVTLIFGLDRYSQVMEAFLAGLEQARANGHDLSKITSVASFFVSRVDSEVDKRLEKIGSAEAKGLRGKAAVANARLAYQRYSEVFSSDRWQALADAGAHPQRPLWASTSTKNPDYRDVIYVEELIAPGTVNTMPESVIHAYAEHGETHPDTVTGAYDDARQVFEGLAAAGVDMADVIDTLEREGVEKFEASWNELLDGVRKSLAAAGQGDGHPGDAARGNADAAAQAGGNA</sequence>
<evidence type="ECO:0000313" key="14">
    <source>
        <dbReference type="Proteomes" id="UP000283832"/>
    </source>
</evidence>
<comment type="caution">
    <text evidence="13">The sequence shown here is derived from an EMBL/GenBank/DDBJ whole genome shotgun (WGS) entry which is preliminary data.</text>
</comment>
<protein>
    <recommendedName>
        <fullName evidence="5 11">Transaldolase</fullName>
        <ecNumber evidence="5 11">2.2.1.2</ecNumber>
    </recommendedName>
</protein>
<dbReference type="NCBIfam" id="TIGR00876">
    <property type="entry name" value="tal_mycobact"/>
    <property type="match status" value="1"/>
</dbReference>
<keyword evidence="8 11" id="KW-0570">Pentose shunt</keyword>
<keyword evidence="7 11" id="KW-0808">Transferase</keyword>
<dbReference type="RefSeq" id="WP_119578094.1">
    <property type="nucleotide sequence ID" value="NZ_QXEC01000017.1"/>
</dbReference>
<dbReference type="CDD" id="cd00955">
    <property type="entry name" value="Transaldolase_like"/>
    <property type="match status" value="1"/>
</dbReference>
<dbReference type="InterPro" id="IPR004732">
    <property type="entry name" value="Transaldolase_2"/>
</dbReference>
<dbReference type="OrthoDB" id="9809101at2"/>
<dbReference type="PANTHER" id="PTHR10683">
    <property type="entry name" value="TRANSALDOLASE"/>
    <property type="match status" value="1"/>
</dbReference>
<dbReference type="Gene3D" id="3.20.20.70">
    <property type="entry name" value="Aldolase class I"/>
    <property type="match status" value="1"/>
</dbReference>
<comment type="similarity">
    <text evidence="4 11">Belongs to the transaldolase family. Type 2 subfamily.</text>
</comment>
<dbReference type="GO" id="GO:0005975">
    <property type="term" value="P:carbohydrate metabolic process"/>
    <property type="evidence" value="ECO:0007669"/>
    <property type="project" value="InterPro"/>
</dbReference>
<evidence type="ECO:0000256" key="9">
    <source>
        <dbReference type="ARBA" id="ARBA00023270"/>
    </source>
</evidence>
<comment type="function">
    <text evidence="1 11">Transaldolase is important for the balance of metabolites in the pentose-phosphate pathway.</text>
</comment>
<dbReference type="AlphaFoldDB" id="A0A418MSA6"/>
<reference evidence="13 14" key="1">
    <citation type="submission" date="2018-08" db="EMBL/GenBank/DDBJ databases">
        <title>Jishengella sp. nov., isolated from a root of Azadirachta indica A. Juss. var. siamensis Valenton.</title>
        <authorList>
            <person name="Kuncharoen N."/>
            <person name="Tanasupawat S."/>
            <person name="Kudo T."/>
            <person name="Ohkuma M."/>
        </authorList>
    </citation>
    <scope>NUCLEOTIDE SEQUENCE [LARGE SCALE GENOMIC DNA]</scope>
    <source>
        <strain evidence="13 14">AZ1-13</strain>
    </source>
</reference>